<protein>
    <recommendedName>
        <fullName evidence="5">RING-type domain-containing protein</fullName>
    </recommendedName>
</protein>
<reference evidence="6" key="1">
    <citation type="submission" date="2025-08" db="UniProtKB">
        <authorList>
            <consortium name="Ensembl"/>
        </authorList>
    </citation>
    <scope>IDENTIFICATION</scope>
</reference>
<dbReference type="PANTHER" id="PTHR25462:SF299">
    <property type="entry name" value="E3 UBIQUITIN-PROTEIN LIGASE TRIM56"/>
    <property type="match status" value="1"/>
</dbReference>
<dbReference type="GO" id="GO:0005654">
    <property type="term" value="C:nucleoplasm"/>
    <property type="evidence" value="ECO:0007669"/>
    <property type="project" value="TreeGrafter"/>
</dbReference>
<evidence type="ECO:0000256" key="1">
    <source>
        <dbReference type="ARBA" id="ARBA00022723"/>
    </source>
</evidence>
<evidence type="ECO:0000256" key="4">
    <source>
        <dbReference type="PROSITE-ProRule" id="PRU00175"/>
    </source>
</evidence>
<dbReference type="PROSITE" id="PS00518">
    <property type="entry name" value="ZF_RING_1"/>
    <property type="match status" value="1"/>
</dbReference>
<dbReference type="Ensembl" id="ENSNNAT00000016734.1">
    <property type="protein sequence ID" value="ENSNNAP00000015960.1"/>
    <property type="gene ID" value="ENSNNAG00000010753.1"/>
</dbReference>
<evidence type="ECO:0000313" key="7">
    <source>
        <dbReference type="Proteomes" id="UP000694559"/>
    </source>
</evidence>
<evidence type="ECO:0000256" key="3">
    <source>
        <dbReference type="ARBA" id="ARBA00022833"/>
    </source>
</evidence>
<evidence type="ECO:0000259" key="5">
    <source>
        <dbReference type="PROSITE" id="PS50089"/>
    </source>
</evidence>
<dbReference type="Pfam" id="PF00097">
    <property type="entry name" value="zf-C3HC4"/>
    <property type="match status" value="1"/>
</dbReference>
<dbReference type="GO" id="GO:0045087">
    <property type="term" value="P:innate immune response"/>
    <property type="evidence" value="ECO:0007669"/>
    <property type="project" value="TreeGrafter"/>
</dbReference>
<keyword evidence="7" id="KW-1185">Reference proteome</keyword>
<dbReference type="Proteomes" id="UP000694559">
    <property type="component" value="Unplaced"/>
</dbReference>
<organism evidence="6 7">
    <name type="scientific">Naja naja</name>
    <name type="common">Indian cobra</name>
    <dbReference type="NCBI Taxonomy" id="35670"/>
    <lineage>
        <taxon>Eukaryota</taxon>
        <taxon>Metazoa</taxon>
        <taxon>Chordata</taxon>
        <taxon>Craniata</taxon>
        <taxon>Vertebrata</taxon>
        <taxon>Euteleostomi</taxon>
        <taxon>Lepidosauria</taxon>
        <taxon>Squamata</taxon>
        <taxon>Bifurcata</taxon>
        <taxon>Unidentata</taxon>
        <taxon>Episquamata</taxon>
        <taxon>Toxicofera</taxon>
        <taxon>Serpentes</taxon>
        <taxon>Colubroidea</taxon>
        <taxon>Elapidae</taxon>
        <taxon>Elapinae</taxon>
        <taxon>Naja</taxon>
    </lineage>
</organism>
<dbReference type="OrthoDB" id="264520at2759"/>
<name>A0A8C6XL04_NAJNA</name>
<reference evidence="6" key="2">
    <citation type="submission" date="2025-09" db="UniProtKB">
        <authorList>
            <consortium name="Ensembl"/>
        </authorList>
    </citation>
    <scope>IDENTIFICATION</scope>
</reference>
<dbReference type="InterPro" id="IPR047153">
    <property type="entry name" value="TRIM45/56/19-like"/>
</dbReference>
<dbReference type="GO" id="GO:0061630">
    <property type="term" value="F:ubiquitin protein ligase activity"/>
    <property type="evidence" value="ECO:0007669"/>
    <property type="project" value="TreeGrafter"/>
</dbReference>
<dbReference type="InterPro" id="IPR017907">
    <property type="entry name" value="Znf_RING_CS"/>
</dbReference>
<dbReference type="Gene3D" id="3.30.40.10">
    <property type="entry name" value="Zinc/RING finger domain, C3HC4 (zinc finger)"/>
    <property type="match status" value="1"/>
</dbReference>
<keyword evidence="2 4" id="KW-0863">Zinc-finger</keyword>
<dbReference type="PANTHER" id="PTHR25462">
    <property type="entry name" value="BONUS, ISOFORM C-RELATED"/>
    <property type="match status" value="1"/>
</dbReference>
<evidence type="ECO:0000256" key="2">
    <source>
        <dbReference type="ARBA" id="ARBA00022771"/>
    </source>
</evidence>
<dbReference type="AlphaFoldDB" id="A0A8C6XL04"/>
<evidence type="ECO:0000313" key="6">
    <source>
        <dbReference type="Ensembl" id="ENSNNAP00000015960.1"/>
    </source>
</evidence>
<dbReference type="GO" id="GO:0060340">
    <property type="term" value="P:positive regulation of type I interferon-mediated signaling pathway"/>
    <property type="evidence" value="ECO:0007669"/>
    <property type="project" value="TreeGrafter"/>
</dbReference>
<dbReference type="SUPFAM" id="SSF57850">
    <property type="entry name" value="RING/U-box"/>
    <property type="match status" value="1"/>
</dbReference>
<dbReference type="GeneTree" id="ENSGT00940000162489"/>
<accession>A0A8C6XL04</accession>
<proteinExistence type="predicted"/>
<dbReference type="PROSITE" id="PS50089">
    <property type="entry name" value="ZF_RING_2"/>
    <property type="match status" value="1"/>
</dbReference>
<dbReference type="InterPro" id="IPR018957">
    <property type="entry name" value="Znf_C3HC4_RING-type"/>
</dbReference>
<dbReference type="OMA" id="PICELSQ"/>
<keyword evidence="1" id="KW-0479">Metal-binding</keyword>
<dbReference type="GO" id="GO:0008270">
    <property type="term" value="F:zinc ion binding"/>
    <property type="evidence" value="ECO:0007669"/>
    <property type="project" value="UniProtKB-KW"/>
</dbReference>
<dbReference type="InterPro" id="IPR001841">
    <property type="entry name" value="Znf_RING"/>
</dbReference>
<keyword evidence="3" id="KW-0862">Zinc</keyword>
<dbReference type="InterPro" id="IPR013083">
    <property type="entry name" value="Znf_RING/FYVE/PHD"/>
</dbReference>
<feature type="domain" description="RING-type" evidence="5">
    <location>
        <begin position="26"/>
        <end position="63"/>
    </location>
</feature>
<sequence>GPFQLWYSVGAGKHWGQVLGPCWESCLHYCKPKILPCLHSYCQDCLKKLLGGSKWELWCPECRELVPLPAGVEGLKTNFFLNGLLDLVPLGEKARATCSLCPLIGQDASSIAVSHCIDCADLCQACARGHRCSQLTHGHLMW</sequence>